<dbReference type="Proteomes" id="UP001499990">
    <property type="component" value="Unassembled WGS sequence"/>
</dbReference>
<dbReference type="InterPro" id="IPR029058">
    <property type="entry name" value="AB_hydrolase_fold"/>
</dbReference>
<protein>
    <recommendedName>
        <fullName evidence="2">DUF1023 domain-containing protein</fullName>
    </recommendedName>
</protein>
<gene>
    <name evidence="3" type="ORF">GCM10020367_30280</name>
</gene>
<name>A0ABP6SBP7_9ACTN</name>
<comment type="caution">
    <text evidence="3">The sequence shown here is derived from an EMBL/GenBank/DDBJ whole genome shotgun (WGS) entry which is preliminary data.</text>
</comment>
<dbReference type="Pfam" id="PF06259">
    <property type="entry name" value="Abhydrolase_8"/>
    <property type="match status" value="1"/>
</dbReference>
<proteinExistence type="predicted"/>
<dbReference type="SUPFAM" id="SSF53474">
    <property type="entry name" value="alpha/beta-Hydrolases"/>
    <property type="match status" value="1"/>
</dbReference>
<evidence type="ECO:0000313" key="3">
    <source>
        <dbReference type="EMBL" id="GAA3372851.1"/>
    </source>
</evidence>
<evidence type="ECO:0000313" key="4">
    <source>
        <dbReference type="Proteomes" id="UP001499990"/>
    </source>
</evidence>
<dbReference type="RefSeq" id="WP_345037649.1">
    <property type="nucleotide sequence ID" value="NZ_BAAAYL010000001.1"/>
</dbReference>
<reference evidence="4" key="1">
    <citation type="journal article" date="2019" name="Int. J. Syst. Evol. Microbiol.">
        <title>The Global Catalogue of Microorganisms (GCM) 10K type strain sequencing project: providing services to taxonomists for standard genome sequencing and annotation.</title>
        <authorList>
            <consortium name="The Broad Institute Genomics Platform"/>
            <consortium name="The Broad Institute Genome Sequencing Center for Infectious Disease"/>
            <person name="Wu L."/>
            <person name="Ma J."/>
        </authorList>
    </citation>
    <scope>NUCLEOTIDE SEQUENCE [LARGE SCALE GENOMIC DNA]</scope>
    <source>
        <strain evidence="4">JCM 9651</strain>
    </source>
</reference>
<organism evidence="3 4">
    <name type="scientific">Streptomyces sannanensis</name>
    <dbReference type="NCBI Taxonomy" id="285536"/>
    <lineage>
        <taxon>Bacteria</taxon>
        <taxon>Bacillati</taxon>
        <taxon>Actinomycetota</taxon>
        <taxon>Actinomycetes</taxon>
        <taxon>Kitasatosporales</taxon>
        <taxon>Streptomycetaceae</taxon>
        <taxon>Streptomyces</taxon>
    </lineage>
</organism>
<dbReference type="EMBL" id="BAAAYL010000001">
    <property type="protein sequence ID" value="GAA3372851.1"/>
    <property type="molecule type" value="Genomic_DNA"/>
</dbReference>
<sequence length="596" mass="64275">MPTWQQLRDLKLSEYTDAADGWGKVSNRANTAKDRVDNEMLARIRDSQKGAAATAAVADLGRLSRNYQYLHTECGLIRTALNSLASELTAPQKKLRQALEDAENLKFTVQPDGSVEYPTTVPIPMAPGKGSTNPARNLPLLPTLTVKDPAAPDPHKAKAEDIAARIAAAVREASEIDGRFASVLRKLKATPGLDITDAMLVDAAADTRAVQQAAGKYLDDDKIPKGKSPAENKKWWNALTQEQREEYATLYPASIGALNGIPATVRDDANRMVLAETRAQVQIERDKLAASEPPKGNVYVEGRSVRADWRAWDEKRAALDAQLKGMNAIQDRFDRTGHVQRPGERPLPEAYLLGFDIKGNGHAIVANGNPDTADHTNVYVPGLTSRLEIIDEDLPRSETLWGASDAMADGRSVSTITWLGYDAPQSLLDAPRSSFANNGGPLLNSFVDGLRTTHEGDPTHLTVQGHSYGSTVVGSACRQGTLRADDIFVVGSPGMQYGHADDLDVPSGHVWAGKTWDDLVPGVGGPKHGGLHNELPADSGDPNMVIVTPDDEEFGAHRISTEGSSGHSGYWDPGTPSLLNQARVTVGKYDKVTLDD</sequence>
<evidence type="ECO:0000259" key="2">
    <source>
        <dbReference type="Pfam" id="PF06259"/>
    </source>
</evidence>
<dbReference type="InterPro" id="IPR010427">
    <property type="entry name" value="DUF1023"/>
</dbReference>
<keyword evidence="4" id="KW-1185">Reference proteome</keyword>
<accession>A0ABP6SBP7</accession>
<evidence type="ECO:0000256" key="1">
    <source>
        <dbReference type="SAM" id="MobiDB-lite"/>
    </source>
</evidence>
<feature type="region of interest" description="Disordered" evidence="1">
    <location>
        <begin position="117"/>
        <end position="136"/>
    </location>
</feature>
<feature type="domain" description="DUF1023" evidence="2">
    <location>
        <begin position="358"/>
        <end position="521"/>
    </location>
</feature>